<proteinExistence type="predicted"/>
<sequence length="108" mass="11842">MQTASVQNRLRIRGCRSAASSRATERDSPPLFKNKSRKGSPNLLFVRARGETPSSLCVQNRGESGALLVRPRGRSPAATVKSPKEKQIHRPVLRAQNSLALFDSAFRG</sequence>
<evidence type="ECO:0000313" key="2">
    <source>
        <dbReference type="EMBL" id="URD86574.1"/>
    </source>
</evidence>
<name>A0A9E7EZ58_9LILI</name>
<protein>
    <submittedName>
        <fullName evidence="2">Uncharacterized protein</fullName>
    </submittedName>
</protein>
<dbReference type="EMBL" id="CP097504">
    <property type="protein sequence ID" value="URD86574.1"/>
    <property type="molecule type" value="Genomic_DNA"/>
</dbReference>
<keyword evidence="3" id="KW-1185">Reference proteome</keyword>
<evidence type="ECO:0000256" key="1">
    <source>
        <dbReference type="SAM" id="MobiDB-lite"/>
    </source>
</evidence>
<organism evidence="2 3">
    <name type="scientific">Musa troglodytarum</name>
    <name type="common">fe'i banana</name>
    <dbReference type="NCBI Taxonomy" id="320322"/>
    <lineage>
        <taxon>Eukaryota</taxon>
        <taxon>Viridiplantae</taxon>
        <taxon>Streptophyta</taxon>
        <taxon>Embryophyta</taxon>
        <taxon>Tracheophyta</taxon>
        <taxon>Spermatophyta</taxon>
        <taxon>Magnoliopsida</taxon>
        <taxon>Liliopsida</taxon>
        <taxon>Zingiberales</taxon>
        <taxon>Musaceae</taxon>
        <taxon>Musa</taxon>
    </lineage>
</organism>
<accession>A0A9E7EZ58</accession>
<feature type="region of interest" description="Disordered" evidence="1">
    <location>
        <begin position="1"/>
        <end position="40"/>
    </location>
</feature>
<evidence type="ECO:0000313" key="3">
    <source>
        <dbReference type="Proteomes" id="UP001055439"/>
    </source>
</evidence>
<reference evidence="2" key="1">
    <citation type="submission" date="2022-05" db="EMBL/GenBank/DDBJ databases">
        <title>The Musa troglodytarum L. genome provides insights into the mechanism of non-climacteric behaviour and enrichment of carotenoids.</title>
        <authorList>
            <person name="Wang J."/>
        </authorList>
    </citation>
    <scope>NUCLEOTIDE SEQUENCE</scope>
    <source>
        <tissue evidence="2">Leaf</tissue>
    </source>
</reference>
<dbReference type="AlphaFoldDB" id="A0A9E7EZ58"/>
<gene>
    <name evidence="2" type="ORF">MUK42_24750</name>
</gene>
<dbReference type="Proteomes" id="UP001055439">
    <property type="component" value="Chromosome 2"/>
</dbReference>